<accession>A0A5N6X482</accession>
<name>A0A5N6X482_9EURO</name>
<keyword evidence="2" id="KW-1185">Reference proteome</keyword>
<protein>
    <submittedName>
        <fullName evidence="1">Uncharacterized protein</fullName>
    </submittedName>
</protein>
<dbReference type="AlphaFoldDB" id="A0A5N6X482"/>
<sequence length="53" mass="6366">MSLFVAAERDAVFTMLKLMLSFIPQSRSSAKEDRAFRWMVNWPLLEYRKVRQD</sequence>
<reference evidence="2" key="1">
    <citation type="submission" date="2019-04" db="EMBL/GenBank/DDBJ databases">
        <title>Friends and foes A comparative genomics studyof 23 Aspergillus species from section Flavi.</title>
        <authorList>
            <consortium name="DOE Joint Genome Institute"/>
            <person name="Kjaerbolling I."/>
            <person name="Vesth T."/>
            <person name="Frisvad J.C."/>
            <person name="Nybo J.L."/>
            <person name="Theobald S."/>
            <person name="Kildgaard S."/>
            <person name="Isbrandt T."/>
            <person name="Kuo A."/>
            <person name="Sato A."/>
            <person name="Lyhne E.K."/>
            <person name="Kogle M.E."/>
            <person name="Wiebenga A."/>
            <person name="Kun R.S."/>
            <person name="Lubbers R.J."/>
            <person name="Makela M.R."/>
            <person name="Barry K."/>
            <person name="Chovatia M."/>
            <person name="Clum A."/>
            <person name="Daum C."/>
            <person name="Haridas S."/>
            <person name="He G."/>
            <person name="LaButti K."/>
            <person name="Lipzen A."/>
            <person name="Mondo S."/>
            <person name="Riley R."/>
            <person name="Salamov A."/>
            <person name="Simmons B.A."/>
            <person name="Magnuson J.K."/>
            <person name="Henrissat B."/>
            <person name="Mortensen U.H."/>
            <person name="Larsen T.O."/>
            <person name="Devries R.P."/>
            <person name="Grigoriev I.V."/>
            <person name="Machida M."/>
            <person name="Baker S.E."/>
            <person name="Andersen M.R."/>
        </authorList>
    </citation>
    <scope>NUCLEOTIDE SEQUENCE [LARGE SCALE GENOMIC DNA]</scope>
    <source>
        <strain evidence="2">CBS 130017</strain>
    </source>
</reference>
<organism evidence="1 2">
    <name type="scientific">Aspergillus sergii</name>
    <dbReference type="NCBI Taxonomy" id="1034303"/>
    <lineage>
        <taxon>Eukaryota</taxon>
        <taxon>Fungi</taxon>
        <taxon>Dikarya</taxon>
        <taxon>Ascomycota</taxon>
        <taxon>Pezizomycotina</taxon>
        <taxon>Eurotiomycetes</taxon>
        <taxon>Eurotiomycetidae</taxon>
        <taxon>Eurotiales</taxon>
        <taxon>Aspergillaceae</taxon>
        <taxon>Aspergillus</taxon>
        <taxon>Aspergillus subgen. Circumdati</taxon>
    </lineage>
</organism>
<gene>
    <name evidence="1" type="ORF">BDV39DRAFT_175869</name>
</gene>
<dbReference type="EMBL" id="ML741794">
    <property type="protein sequence ID" value="KAE8327136.1"/>
    <property type="molecule type" value="Genomic_DNA"/>
</dbReference>
<proteinExistence type="predicted"/>
<evidence type="ECO:0000313" key="2">
    <source>
        <dbReference type="Proteomes" id="UP000325945"/>
    </source>
</evidence>
<dbReference type="Proteomes" id="UP000325945">
    <property type="component" value="Unassembled WGS sequence"/>
</dbReference>
<evidence type="ECO:0000313" key="1">
    <source>
        <dbReference type="EMBL" id="KAE8327136.1"/>
    </source>
</evidence>